<organism evidence="1 2">
    <name type="scientific">Panagrolaimus sp. JU765</name>
    <dbReference type="NCBI Taxonomy" id="591449"/>
    <lineage>
        <taxon>Eukaryota</taxon>
        <taxon>Metazoa</taxon>
        <taxon>Ecdysozoa</taxon>
        <taxon>Nematoda</taxon>
        <taxon>Chromadorea</taxon>
        <taxon>Rhabditida</taxon>
        <taxon>Tylenchina</taxon>
        <taxon>Panagrolaimomorpha</taxon>
        <taxon>Panagrolaimoidea</taxon>
        <taxon>Panagrolaimidae</taxon>
        <taxon>Panagrolaimus</taxon>
    </lineage>
</organism>
<proteinExistence type="predicted"/>
<sequence length="279" mass="32126">MRKAFERGIPDLKETILEQRFEQDVEFPTNIVFESANDFFKRPNPFTRVQLQLACQKYNPTFVLKKLSMMLAGKGRSWFLQQLEALHFSSLKAEILAKRVEASLEELVLNEAFCASLDNLHDEISLQNSVNLAQNISRLLTEQKEAAVDFYYPQHFRIFAEQFVDGFDAESCGSRVHCNRNLTLQLEAALRKEFDYGQIHSVRVSSRDPYFTGRIPPNKVIQFKANGFHVLIFTTNPVTETPIVDASIQAQLDAYDSFFMLENRLCNWNPFNPVGTLQN</sequence>
<evidence type="ECO:0000313" key="2">
    <source>
        <dbReference type="WBParaSite" id="JU765_v2.g6067.t1"/>
    </source>
</evidence>
<name>A0AC34REH1_9BILA</name>
<dbReference type="Proteomes" id="UP000887576">
    <property type="component" value="Unplaced"/>
</dbReference>
<reference evidence="2" key="1">
    <citation type="submission" date="2022-11" db="UniProtKB">
        <authorList>
            <consortium name="WormBaseParasite"/>
        </authorList>
    </citation>
    <scope>IDENTIFICATION</scope>
</reference>
<accession>A0AC34REH1</accession>
<protein>
    <submittedName>
        <fullName evidence="2">Uncharacterized protein</fullName>
    </submittedName>
</protein>
<evidence type="ECO:0000313" key="1">
    <source>
        <dbReference type="Proteomes" id="UP000887576"/>
    </source>
</evidence>
<dbReference type="WBParaSite" id="JU765_v2.g6067.t1">
    <property type="protein sequence ID" value="JU765_v2.g6067.t1"/>
    <property type="gene ID" value="JU765_v2.g6067"/>
</dbReference>